<evidence type="ECO:0000256" key="11">
    <source>
        <dbReference type="ARBA" id="ARBA00023242"/>
    </source>
</evidence>
<accession>A0AA88NR51</accession>
<dbReference type="Pfam" id="PF01569">
    <property type="entry name" value="PAP2"/>
    <property type="match status" value="1"/>
</dbReference>
<evidence type="ECO:0000256" key="9">
    <source>
        <dbReference type="ARBA" id="ARBA00023098"/>
    </source>
</evidence>
<name>A0AA88NR51_TACVA</name>
<evidence type="ECO:0000256" key="17">
    <source>
        <dbReference type="ARBA" id="ARBA00042093"/>
    </source>
</evidence>
<keyword evidence="5 24" id="KW-0812">Transmembrane</keyword>
<organism evidence="26 27">
    <name type="scientific">Tachysurus vachellii</name>
    <name type="common">Darkbarbel catfish</name>
    <name type="synonym">Pelteobagrus vachellii</name>
    <dbReference type="NCBI Taxonomy" id="175792"/>
    <lineage>
        <taxon>Eukaryota</taxon>
        <taxon>Metazoa</taxon>
        <taxon>Chordata</taxon>
        <taxon>Craniata</taxon>
        <taxon>Vertebrata</taxon>
        <taxon>Euteleostomi</taxon>
        <taxon>Actinopterygii</taxon>
        <taxon>Neopterygii</taxon>
        <taxon>Teleostei</taxon>
        <taxon>Ostariophysi</taxon>
        <taxon>Siluriformes</taxon>
        <taxon>Bagridae</taxon>
        <taxon>Tachysurus</taxon>
    </lineage>
</organism>
<evidence type="ECO:0000256" key="15">
    <source>
        <dbReference type="ARBA" id="ARBA00038898"/>
    </source>
</evidence>
<comment type="catalytic activity">
    <reaction evidence="12">
        <text>(2E,6E)-farnesyl phosphate + H2O = (2E,6E)-farnesol + phosphate</text>
        <dbReference type="Rhea" id="RHEA:48132"/>
        <dbReference type="ChEBI" id="CHEBI:15377"/>
        <dbReference type="ChEBI" id="CHEBI:16619"/>
        <dbReference type="ChEBI" id="CHEBI:43474"/>
        <dbReference type="ChEBI" id="CHEBI:88226"/>
    </reaction>
    <physiologicalReaction direction="left-to-right" evidence="12">
        <dbReference type="Rhea" id="RHEA:48133"/>
    </physiologicalReaction>
</comment>
<comment type="catalytic activity">
    <reaction evidence="19">
        <text>presqualene diphosphate + H2O = presqualene phosphate + phosphate + H(+)</text>
        <dbReference type="Rhea" id="RHEA:67968"/>
        <dbReference type="ChEBI" id="CHEBI:15377"/>
        <dbReference type="ChEBI" id="CHEBI:15378"/>
        <dbReference type="ChEBI" id="CHEBI:43474"/>
        <dbReference type="ChEBI" id="CHEBI:57310"/>
        <dbReference type="ChEBI" id="CHEBI:176803"/>
    </reaction>
    <physiologicalReaction direction="left-to-right" evidence="19">
        <dbReference type="Rhea" id="RHEA:67969"/>
    </physiologicalReaction>
</comment>
<dbReference type="GO" id="GO:0006629">
    <property type="term" value="P:lipid metabolic process"/>
    <property type="evidence" value="ECO:0007669"/>
    <property type="project" value="UniProtKB-KW"/>
</dbReference>
<proteinExistence type="inferred from homology"/>
<comment type="subcellular location">
    <subcellularLocation>
        <location evidence="2">Endoplasmic reticulum membrane</location>
        <topology evidence="2">Multi-pass membrane protein</topology>
    </subcellularLocation>
    <subcellularLocation>
        <location evidence="3">Nucleus inner membrane</location>
    </subcellularLocation>
</comment>
<evidence type="ECO:0000256" key="13">
    <source>
        <dbReference type="ARBA" id="ARBA00036169"/>
    </source>
</evidence>
<evidence type="ECO:0000256" key="3">
    <source>
        <dbReference type="ARBA" id="ARBA00004540"/>
    </source>
</evidence>
<evidence type="ECO:0000256" key="24">
    <source>
        <dbReference type="SAM" id="Phobius"/>
    </source>
</evidence>
<evidence type="ECO:0000313" key="27">
    <source>
        <dbReference type="Proteomes" id="UP001187315"/>
    </source>
</evidence>
<dbReference type="GO" id="GO:0005637">
    <property type="term" value="C:nuclear inner membrane"/>
    <property type="evidence" value="ECO:0007669"/>
    <property type="project" value="UniProtKB-SubCell"/>
</dbReference>
<keyword evidence="11" id="KW-0539">Nucleus</keyword>
<sequence>MPSPRPVRAGSARSSSVSGVGGGNSGGRYEFMSLTRTPPLSPSPPSHLLQRQGSDPTTARLRASESPNRRRRGSASSNASTSSTGGVQQLPEEDCMHLNPSIISVALSSLLAVDLWLSKRLGVCACEESSWGSARPIMKLVEISGHGIPWIIGAAYCMYKSDSAAGQEVMLNLLMALVLDLVLVTIVKALVRRRRPAHNRMDMFATFSVDRYSFPSGHATRAAMCARFLLAHLVLAAPLRVLVMLWAVFVGLSRVLLGRHNVTDVAFGFFMGYCQYNLVEVLWLSPATLYSMMGQLE</sequence>
<dbReference type="Gene3D" id="1.20.144.10">
    <property type="entry name" value="Phosphatidic acid phosphatase type 2/haloperoxidase"/>
    <property type="match status" value="1"/>
</dbReference>
<feature type="compositionally biased region" description="Low complexity" evidence="23">
    <location>
        <begin position="1"/>
        <end position="18"/>
    </location>
</feature>
<comment type="catalytic activity">
    <reaction evidence="21">
        <text>(2E,6E,10E)-geranylgeranyl diphosphate + H2O = (2E,6E,10E)-geranylgeranyl phosphate + phosphate + H(+)</text>
        <dbReference type="Rhea" id="RHEA:68008"/>
        <dbReference type="ChEBI" id="CHEBI:15377"/>
        <dbReference type="ChEBI" id="CHEBI:15378"/>
        <dbReference type="ChEBI" id="CHEBI:43474"/>
        <dbReference type="ChEBI" id="CHEBI:58756"/>
        <dbReference type="ChEBI" id="CHEBI:144936"/>
    </reaction>
    <physiologicalReaction direction="left-to-right" evidence="21">
        <dbReference type="Rhea" id="RHEA:68009"/>
    </physiologicalReaction>
</comment>
<feature type="transmembrane region" description="Helical" evidence="24">
    <location>
        <begin position="228"/>
        <end position="253"/>
    </location>
</feature>
<dbReference type="GO" id="GO:0042392">
    <property type="term" value="F:sphingosine-1-phosphate phosphatase activity"/>
    <property type="evidence" value="ECO:0007669"/>
    <property type="project" value="TreeGrafter"/>
</dbReference>
<comment type="catalytic activity">
    <reaction evidence="14">
        <text>(2E,6E,10E)-geranylgeranyl phosphate + H2O = (2E,6E,10E)-geranylgeraniol + phosphate</text>
        <dbReference type="Rhea" id="RHEA:68016"/>
        <dbReference type="ChEBI" id="CHEBI:15377"/>
        <dbReference type="ChEBI" id="CHEBI:43474"/>
        <dbReference type="ChEBI" id="CHEBI:46762"/>
        <dbReference type="ChEBI" id="CHEBI:144936"/>
    </reaction>
    <physiologicalReaction direction="left-to-right" evidence="14">
        <dbReference type="Rhea" id="RHEA:68017"/>
    </physiologicalReaction>
</comment>
<evidence type="ECO:0000256" key="4">
    <source>
        <dbReference type="ARBA" id="ARBA00008816"/>
    </source>
</evidence>
<dbReference type="GO" id="GO:0005789">
    <property type="term" value="C:endoplasmic reticulum membrane"/>
    <property type="evidence" value="ECO:0007669"/>
    <property type="project" value="UniProtKB-SubCell"/>
</dbReference>
<comment type="catalytic activity">
    <reaction evidence="13">
        <text>(2E)-geranyl phosphate + H2O = (2E)-geraniol + phosphate</text>
        <dbReference type="Rhea" id="RHEA:68020"/>
        <dbReference type="ChEBI" id="CHEBI:15377"/>
        <dbReference type="ChEBI" id="CHEBI:17447"/>
        <dbReference type="ChEBI" id="CHEBI:43474"/>
        <dbReference type="ChEBI" id="CHEBI:88107"/>
    </reaction>
    <physiologicalReaction direction="left-to-right" evidence="13">
        <dbReference type="Rhea" id="RHEA:68021"/>
    </physiologicalReaction>
</comment>
<evidence type="ECO:0000259" key="25">
    <source>
        <dbReference type="SMART" id="SM00014"/>
    </source>
</evidence>
<evidence type="ECO:0000256" key="18">
    <source>
        <dbReference type="ARBA" id="ARBA00047907"/>
    </source>
</evidence>
<evidence type="ECO:0000256" key="14">
    <source>
        <dbReference type="ARBA" id="ARBA00036255"/>
    </source>
</evidence>
<keyword evidence="9" id="KW-0443">Lipid metabolism</keyword>
<evidence type="ECO:0000256" key="10">
    <source>
        <dbReference type="ARBA" id="ARBA00023136"/>
    </source>
</evidence>
<dbReference type="SUPFAM" id="SSF48317">
    <property type="entry name" value="Acid phosphatase/Vanadium-dependent haloperoxidase"/>
    <property type="match status" value="1"/>
</dbReference>
<comment type="catalytic activity">
    <reaction evidence="20">
        <text>(2E,6E)-farnesyl diphosphate + H2O = (2E,6E)-farnesyl phosphate + phosphate + H(+)</text>
        <dbReference type="Rhea" id="RHEA:48128"/>
        <dbReference type="ChEBI" id="CHEBI:15377"/>
        <dbReference type="ChEBI" id="CHEBI:15378"/>
        <dbReference type="ChEBI" id="CHEBI:43474"/>
        <dbReference type="ChEBI" id="CHEBI:88226"/>
        <dbReference type="ChEBI" id="CHEBI:175763"/>
    </reaction>
    <physiologicalReaction direction="left-to-right" evidence="20">
        <dbReference type="Rhea" id="RHEA:48129"/>
    </physiologicalReaction>
</comment>
<evidence type="ECO:0000256" key="1">
    <source>
        <dbReference type="ARBA" id="ARBA00001611"/>
    </source>
</evidence>
<dbReference type="EC" id="3.6.1.68" evidence="15"/>
<comment type="catalytic activity">
    <reaction evidence="22">
        <text>(2E)-geranyl diphosphate + H2O = (2E)-geranyl phosphate + phosphate + H(+)</text>
        <dbReference type="Rhea" id="RHEA:47944"/>
        <dbReference type="ChEBI" id="CHEBI:15377"/>
        <dbReference type="ChEBI" id="CHEBI:15378"/>
        <dbReference type="ChEBI" id="CHEBI:43474"/>
        <dbReference type="ChEBI" id="CHEBI:58057"/>
        <dbReference type="ChEBI" id="CHEBI:88107"/>
        <dbReference type="EC" id="3.6.1.68"/>
    </reaction>
    <physiologicalReaction direction="left-to-right" evidence="22">
        <dbReference type="Rhea" id="RHEA:47945"/>
    </physiologicalReaction>
</comment>
<dbReference type="PANTHER" id="PTHR14969:SF18">
    <property type="entry name" value="POLYISOPRENOID DIPHOSPHATE_PHOSPHATE PHOSPHOHYDROLASE PLPP6"/>
    <property type="match status" value="1"/>
</dbReference>
<keyword evidence="7" id="KW-0256">Endoplasmic reticulum</keyword>
<evidence type="ECO:0000256" key="8">
    <source>
        <dbReference type="ARBA" id="ARBA00022989"/>
    </source>
</evidence>
<evidence type="ECO:0000256" key="19">
    <source>
        <dbReference type="ARBA" id="ARBA00048331"/>
    </source>
</evidence>
<feature type="region of interest" description="Disordered" evidence="23">
    <location>
        <begin position="1"/>
        <end position="91"/>
    </location>
</feature>
<comment type="similarity">
    <text evidence="4">Belongs to the PA-phosphatase related phosphoesterase family.</text>
</comment>
<evidence type="ECO:0000256" key="6">
    <source>
        <dbReference type="ARBA" id="ARBA00022801"/>
    </source>
</evidence>
<dbReference type="InterPro" id="IPR000326">
    <property type="entry name" value="PAP2/HPO"/>
</dbReference>
<evidence type="ECO:0000256" key="21">
    <source>
        <dbReference type="ARBA" id="ARBA00048595"/>
    </source>
</evidence>
<dbReference type="SMART" id="SM00014">
    <property type="entry name" value="acidPPc"/>
    <property type="match status" value="1"/>
</dbReference>
<evidence type="ECO:0000256" key="22">
    <source>
        <dbReference type="ARBA" id="ARBA00049227"/>
    </source>
</evidence>
<dbReference type="PANTHER" id="PTHR14969">
    <property type="entry name" value="SPHINGOSINE-1-PHOSPHATE PHOSPHOHYDROLASE"/>
    <property type="match status" value="1"/>
</dbReference>
<protein>
    <recommendedName>
        <fullName evidence="16">Polyisoprenoid diphosphate/phosphate phosphohydrolase PLPP6</fullName>
        <ecNumber evidence="15">3.6.1.68</ecNumber>
    </recommendedName>
    <alternativeName>
        <fullName evidence="17">Phospholipid phosphatase 6</fullName>
    </alternativeName>
</protein>
<comment type="catalytic activity">
    <reaction evidence="18">
        <text>presqualene phosphate + H2O = presqualene alcohol + phosphate</text>
        <dbReference type="Rhea" id="RHEA:68024"/>
        <dbReference type="ChEBI" id="CHEBI:15377"/>
        <dbReference type="ChEBI" id="CHEBI:43474"/>
        <dbReference type="ChEBI" id="CHEBI:176803"/>
        <dbReference type="ChEBI" id="CHEBI:176962"/>
    </reaction>
    <physiologicalReaction direction="left-to-right" evidence="18">
        <dbReference type="Rhea" id="RHEA:68025"/>
    </physiologicalReaction>
</comment>
<comment type="catalytic activity">
    <reaction evidence="1">
        <text>1,2-dihexadecanoyl-sn-glycero-3-phosphate + H2O = 1,2-dihexadecanoyl-sn-glycerol + phosphate</text>
        <dbReference type="Rhea" id="RHEA:43236"/>
        <dbReference type="ChEBI" id="CHEBI:15377"/>
        <dbReference type="ChEBI" id="CHEBI:43474"/>
        <dbReference type="ChEBI" id="CHEBI:72859"/>
        <dbReference type="ChEBI" id="CHEBI:82929"/>
    </reaction>
    <physiologicalReaction direction="left-to-right" evidence="1">
        <dbReference type="Rhea" id="RHEA:43237"/>
    </physiologicalReaction>
</comment>
<feature type="domain" description="Phosphatidic acid phosphatase type 2/haloperoxidase" evidence="25">
    <location>
        <begin position="169"/>
        <end position="280"/>
    </location>
</feature>
<dbReference type="InterPro" id="IPR036938">
    <property type="entry name" value="PAP2/HPO_sf"/>
</dbReference>
<evidence type="ECO:0000256" key="23">
    <source>
        <dbReference type="SAM" id="MobiDB-lite"/>
    </source>
</evidence>
<evidence type="ECO:0000313" key="26">
    <source>
        <dbReference type="EMBL" id="KAK2863916.1"/>
    </source>
</evidence>
<evidence type="ECO:0000256" key="7">
    <source>
        <dbReference type="ARBA" id="ARBA00022824"/>
    </source>
</evidence>
<reference evidence="26" key="1">
    <citation type="submission" date="2023-08" db="EMBL/GenBank/DDBJ databases">
        <title>Pelteobagrus vachellii genome.</title>
        <authorList>
            <person name="Liu H."/>
        </authorList>
    </citation>
    <scope>NUCLEOTIDE SEQUENCE</scope>
    <source>
        <strain evidence="26">PRFRI_2022a</strain>
        <tissue evidence="26">Muscle</tissue>
    </source>
</reference>
<dbReference type="Proteomes" id="UP001187315">
    <property type="component" value="Unassembled WGS sequence"/>
</dbReference>
<evidence type="ECO:0000256" key="12">
    <source>
        <dbReference type="ARBA" id="ARBA00036036"/>
    </source>
</evidence>
<feature type="transmembrane region" description="Helical" evidence="24">
    <location>
        <begin position="169"/>
        <end position="191"/>
    </location>
</feature>
<keyword evidence="10 24" id="KW-0472">Membrane</keyword>
<comment type="caution">
    <text evidence="26">The sequence shown here is derived from an EMBL/GenBank/DDBJ whole genome shotgun (WGS) entry which is preliminary data.</text>
</comment>
<dbReference type="AlphaFoldDB" id="A0AA88NR51"/>
<evidence type="ECO:0000256" key="16">
    <source>
        <dbReference type="ARBA" id="ARBA00040581"/>
    </source>
</evidence>
<feature type="compositionally biased region" description="Low complexity" evidence="23">
    <location>
        <begin position="74"/>
        <end position="85"/>
    </location>
</feature>
<keyword evidence="8 24" id="KW-1133">Transmembrane helix</keyword>
<dbReference type="CDD" id="cd03391">
    <property type="entry name" value="PAP2_containing_2_like"/>
    <property type="match status" value="1"/>
</dbReference>
<keyword evidence="27" id="KW-1185">Reference proteome</keyword>
<dbReference type="EMBL" id="JAVHJS010000003">
    <property type="protein sequence ID" value="KAK2863916.1"/>
    <property type="molecule type" value="Genomic_DNA"/>
</dbReference>
<feature type="transmembrane region" description="Helical" evidence="24">
    <location>
        <begin position="265"/>
        <end position="284"/>
    </location>
</feature>
<gene>
    <name evidence="26" type="ORF">Q7C36_003070</name>
</gene>
<evidence type="ECO:0000256" key="5">
    <source>
        <dbReference type="ARBA" id="ARBA00022692"/>
    </source>
</evidence>
<evidence type="ECO:0000256" key="20">
    <source>
        <dbReference type="ARBA" id="ARBA00048426"/>
    </source>
</evidence>
<keyword evidence="6" id="KW-0378">Hydrolase</keyword>
<evidence type="ECO:0000256" key="2">
    <source>
        <dbReference type="ARBA" id="ARBA00004477"/>
    </source>
</evidence>